<gene>
    <name evidence="1" type="ORF">SAMN02949497_1617</name>
</gene>
<proteinExistence type="predicted"/>
<keyword evidence="2" id="KW-1185">Reference proteome</keyword>
<accession>A0A1Y6CVF1</accession>
<dbReference type="Proteomes" id="UP000192923">
    <property type="component" value="Unassembled WGS sequence"/>
</dbReference>
<evidence type="ECO:0000313" key="2">
    <source>
        <dbReference type="Proteomes" id="UP000192923"/>
    </source>
</evidence>
<dbReference type="STRING" id="1760988.SAMN02949497_1617"/>
<sequence length="1053" mass="116316">MAHSHTRGAELLTHALTPSIDLARLVELLCESLTTLGGVPGGFLTFQNSQAKFNVAEVLNRLETLPEFTRLCQGGDDAGFLRLAKAPSGYASAKMGSLLAPGTEKRASAALDRLRTIFGEALDRGLSMEPAGALCFESLEALLEALHSKLGIKATAPPRLATVHAVGFAARNRKPAERSGDVARVISAVETVQAGSWFKDFQKGIANHFRNNDHDDDEIDPILDAIQEQRGMPGSEIHRFESFLADEALSRVRLRVGFGLMRALAEKSGHPGFMGYVSRAIGGFERFASLCGEDLELDASAAYGQSSVVRFGEFLRNSAAYRALPVWAWWTTQFFETVDQSDGGFTARREVCYRFTVNGTVPETGKCAFESRLDRIEKRLCDPDAKNKGASCKTALAQLVFLRLAIPAGVDDPHSFDIRREAEDLAARLKTDPLNTVRALLHELRHRIPEVTEFAKALIDTIKTNPDLIENTHRKLGRLCVSIHRQAVDWPKLMAASNFSTGDMLARPDADSDFEKSTWLKYLEVTPNVVEHTGSLVSFPVDTHLDERSLTLTGEKRDLSVSRLAGPKALAVRVIPLKPNKAGTGWSLSDKFTGEFDGLPGAVIGYDRHSLMLQKPKKYQDKTVLEQARAAKGVAFALLSYTFLLELGRSLGRRADSENPALYMLRLQPGGKQSKEPDGNDTVYAACHAIELALARDFNVRMQGLDTDGDQDTLFFRKRNSLAALRAGAPLRISGDGVVDRLSILTYSTRPCDSHPDFPGTEKFLLVVRRYDARQQEGWMDIQAGRTKTFVMEGTGEFWDPTPVLEEIADIERSGGRHVALLSHHYGNRHIGRASERHAPHSSRDFLESVCGKFPEVCLYPLRRDVFPATRLRTRRGGESGFEVADFKGHGGMYGRRELELLLGSDPAYRNSQPIYTFATLAVVTERGRPQSGFCTYFFDMDSRLSNLQWCEAVRQNILGLTPATQAIRASILAALRGLHYLESERSADKGQVLPVLDAFAWANPSQQGSTGEWKVVSSRRGGDLWLSFPALLGQAVKVYQKPSHGPKSREER</sequence>
<reference evidence="1 2" key="1">
    <citation type="submission" date="2016-12" db="EMBL/GenBank/DDBJ databases">
        <authorList>
            <person name="Song W.-J."/>
            <person name="Kurnit D.M."/>
        </authorList>
    </citation>
    <scope>NUCLEOTIDE SEQUENCE [LARGE SCALE GENOMIC DNA]</scope>
    <source>
        <strain evidence="1 2">175</strain>
    </source>
</reference>
<protein>
    <submittedName>
        <fullName evidence="1">Uncharacterized protein</fullName>
    </submittedName>
</protein>
<dbReference type="RefSeq" id="WP_085211561.1">
    <property type="nucleotide sequence ID" value="NZ_FXAM01000001.1"/>
</dbReference>
<evidence type="ECO:0000313" key="1">
    <source>
        <dbReference type="EMBL" id="SMF94307.1"/>
    </source>
</evidence>
<organism evidence="1 2">
    <name type="scientific">Methylomagnum ishizawai</name>
    <dbReference type="NCBI Taxonomy" id="1760988"/>
    <lineage>
        <taxon>Bacteria</taxon>
        <taxon>Pseudomonadati</taxon>
        <taxon>Pseudomonadota</taxon>
        <taxon>Gammaproteobacteria</taxon>
        <taxon>Methylococcales</taxon>
        <taxon>Methylococcaceae</taxon>
        <taxon>Methylomagnum</taxon>
    </lineage>
</organism>
<dbReference type="AlphaFoldDB" id="A0A1Y6CVF1"/>
<dbReference type="OrthoDB" id="5562494at2"/>
<dbReference type="EMBL" id="FXAM01000001">
    <property type="protein sequence ID" value="SMF94307.1"/>
    <property type="molecule type" value="Genomic_DNA"/>
</dbReference>
<name>A0A1Y6CVF1_9GAMM</name>